<feature type="repeat" description="PPR" evidence="2">
    <location>
        <begin position="224"/>
        <end position="258"/>
    </location>
</feature>
<dbReference type="SUPFAM" id="SSF48452">
    <property type="entry name" value="TPR-like"/>
    <property type="match status" value="1"/>
</dbReference>
<dbReference type="InterPro" id="IPR002885">
    <property type="entry name" value="PPR_rpt"/>
</dbReference>
<proteinExistence type="predicted"/>
<name>A0AAV8UU21_9RHOD</name>
<feature type="repeat" description="PPR" evidence="2">
    <location>
        <begin position="501"/>
        <end position="535"/>
    </location>
</feature>
<evidence type="ECO:0000256" key="1">
    <source>
        <dbReference type="ARBA" id="ARBA00022737"/>
    </source>
</evidence>
<dbReference type="NCBIfam" id="TIGR00756">
    <property type="entry name" value="PPR"/>
    <property type="match status" value="4"/>
</dbReference>
<comment type="caution">
    <text evidence="5">The sequence shown here is derived from an EMBL/GenBank/DDBJ whole genome shotgun (WGS) entry which is preliminary data.</text>
</comment>
<reference evidence="5 6" key="1">
    <citation type="journal article" date="2023" name="Nat. Commun.">
        <title>Origin of minicircular mitochondrial genomes in red algae.</title>
        <authorList>
            <person name="Lee Y."/>
            <person name="Cho C.H."/>
            <person name="Lee Y.M."/>
            <person name="Park S.I."/>
            <person name="Yang J.H."/>
            <person name="West J.A."/>
            <person name="Bhattacharya D."/>
            <person name="Yoon H.S."/>
        </authorList>
    </citation>
    <scope>NUCLEOTIDE SEQUENCE [LARGE SCALE GENOMIC DNA]</scope>
    <source>
        <strain evidence="5 6">CCMP1338</strain>
        <tissue evidence="5">Whole cell</tissue>
    </source>
</reference>
<dbReference type="PANTHER" id="PTHR47939">
    <property type="entry name" value="MEMBRANE-ASSOCIATED SALT-INDUCIBLE PROTEIN-LIKE"/>
    <property type="match status" value="1"/>
</dbReference>
<feature type="domain" description="PROP1-like PPR" evidence="4">
    <location>
        <begin position="206"/>
        <end position="318"/>
    </location>
</feature>
<keyword evidence="6" id="KW-1185">Reference proteome</keyword>
<dbReference type="InterPro" id="IPR050667">
    <property type="entry name" value="PPR-containing_protein"/>
</dbReference>
<keyword evidence="1" id="KW-0677">Repeat</keyword>
<dbReference type="Pfam" id="PF13812">
    <property type="entry name" value="PPR_3"/>
    <property type="match status" value="1"/>
</dbReference>
<dbReference type="Pfam" id="PF17177">
    <property type="entry name" value="PPR_long"/>
    <property type="match status" value="1"/>
</dbReference>
<evidence type="ECO:0000313" key="5">
    <source>
        <dbReference type="EMBL" id="KAJ8904772.1"/>
    </source>
</evidence>
<feature type="repeat" description="PPR" evidence="2">
    <location>
        <begin position="536"/>
        <end position="570"/>
    </location>
</feature>
<dbReference type="EMBL" id="JAMWBK010000005">
    <property type="protein sequence ID" value="KAJ8904772.1"/>
    <property type="molecule type" value="Genomic_DNA"/>
</dbReference>
<dbReference type="PANTHER" id="PTHR47939:SF13">
    <property type="entry name" value="OS03G0201400 PROTEIN"/>
    <property type="match status" value="1"/>
</dbReference>
<evidence type="ECO:0000256" key="2">
    <source>
        <dbReference type="PROSITE-ProRule" id="PRU00708"/>
    </source>
</evidence>
<sequence>MLNTSSSAWRRASSKNVIFANGGVRWFRVPSLEARVEDCTRVADMWLNGYGQANQKLVEKMVRLLAYHGHVDQARDVIKIGQRKAKAEFRDVGPYVPVLDVLTKRKMVTEAREVIAEMFENELRITPACIHILVRLLRNTGETLELLRVNNVELTPLVLRWVLNATLMNKLDLQPIGDELKNQGLKLDPGMYLCLMDDALSRGKYDEFKEVSTRALSDKGVTRNEAFYSKLVALYSKARDLEGAKAAVEKMLDARIKPHRKTLMGLADAFSRKNDVAGVRDVHSLAMQGAQGLRMKDIDRLTESYMRCGDTASIEKLLALTRQGQMEPPGSYYARLIINYARDGRIGDAYDLYEEAKRRRDTGLDCVYNAMIDAFGMNGQLGQALKTFHMVQNKTPATYEKLAKAYALKKEVEGVIFCAKNVALLQPRRKYNVQVHLIRAFGLQRNLISAKGAFDAVKDEVKGPTLAIYESMMHAYGHCGNPDGSISVLRELEERMGFTPNCFTMTHIVDAYGINGQYEKAYAVFENIMERGMLPDVHAYNSMIRALCMSFKFGEAMGVLGNMLERNLLPNGHTCRAFLSAYLTLGDITSACRIFELLLKVQPKPGYRAYEMLIEGFQNQASLQEAVNAFKDMRRVGIPTDDELIDRIVAFKHETALEGAREGFHKHLKRGVPTSVDQPVGDGSLLTEGRNRGFSTP</sequence>
<dbReference type="Proteomes" id="UP001157974">
    <property type="component" value="Unassembled WGS sequence"/>
</dbReference>
<protein>
    <recommendedName>
        <fullName evidence="4">PROP1-like PPR domain-containing protein</fullName>
    </recommendedName>
</protein>
<dbReference type="AlphaFoldDB" id="A0AAV8UU21"/>
<dbReference type="PROSITE" id="PS51375">
    <property type="entry name" value="PPR"/>
    <property type="match status" value="3"/>
</dbReference>
<dbReference type="Pfam" id="PF01535">
    <property type="entry name" value="PPR"/>
    <property type="match status" value="3"/>
</dbReference>
<evidence type="ECO:0000256" key="3">
    <source>
        <dbReference type="SAM" id="MobiDB-lite"/>
    </source>
</evidence>
<accession>A0AAV8UU21</accession>
<dbReference type="InterPro" id="IPR011990">
    <property type="entry name" value="TPR-like_helical_dom_sf"/>
</dbReference>
<feature type="region of interest" description="Disordered" evidence="3">
    <location>
        <begin position="671"/>
        <end position="697"/>
    </location>
</feature>
<dbReference type="Gene3D" id="1.25.40.10">
    <property type="entry name" value="Tetratricopeptide repeat domain"/>
    <property type="match status" value="5"/>
</dbReference>
<dbReference type="InterPro" id="IPR033443">
    <property type="entry name" value="PROP1-like_PPR_dom"/>
</dbReference>
<evidence type="ECO:0000313" key="6">
    <source>
        <dbReference type="Proteomes" id="UP001157974"/>
    </source>
</evidence>
<gene>
    <name evidence="5" type="ORF">NDN08_001288</name>
</gene>
<dbReference type="Pfam" id="PF13041">
    <property type="entry name" value="PPR_2"/>
    <property type="match status" value="1"/>
</dbReference>
<organism evidence="5 6">
    <name type="scientific">Rhodosorus marinus</name>
    <dbReference type="NCBI Taxonomy" id="101924"/>
    <lineage>
        <taxon>Eukaryota</taxon>
        <taxon>Rhodophyta</taxon>
        <taxon>Stylonematophyceae</taxon>
        <taxon>Stylonematales</taxon>
        <taxon>Stylonemataceae</taxon>
        <taxon>Rhodosorus</taxon>
    </lineage>
</organism>
<evidence type="ECO:0000259" key="4">
    <source>
        <dbReference type="Pfam" id="PF17177"/>
    </source>
</evidence>